<dbReference type="OrthoDB" id="5340163at2759"/>
<accession>A0A6A6DYY3</accession>
<dbReference type="EMBL" id="ML994636">
    <property type="protein sequence ID" value="KAF2184774.1"/>
    <property type="molecule type" value="Genomic_DNA"/>
</dbReference>
<dbReference type="AlphaFoldDB" id="A0A6A6DYY3"/>
<dbReference type="InterPro" id="IPR025332">
    <property type="entry name" value="DUF4238"/>
</dbReference>
<keyword evidence="2" id="KW-1185">Reference proteome</keyword>
<organism evidence="1 2">
    <name type="scientific">Zopfia rhizophila CBS 207.26</name>
    <dbReference type="NCBI Taxonomy" id="1314779"/>
    <lineage>
        <taxon>Eukaryota</taxon>
        <taxon>Fungi</taxon>
        <taxon>Dikarya</taxon>
        <taxon>Ascomycota</taxon>
        <taxon>Pezizomycotina</taxon>
        <taxon>Dothideomycetes</taxon>
        <taxon>Dothideomycetes incertae sedis</taxon>
        <taxon>Zopfiaceae</taxon>
        <taxon>Zopfia</taxon>
    </lineage>
</organism>
<evidence type="ECO:0008006" key="3">
    <source>
        <dbReference type="Google" id="ProtNLM"/>
    </source>
</evidence>
<proteinExistence type="predicted"/>
<protein>
    <recommendedName>
        <fullName evidence="3">DUF4238 domain-containing protein</fullName>
    </recommendedName>
</protein>
<evidence type="ECO:0000313" key="2">
    <source>
        <dbReference type="Proteomes" id="UP000800200"/>
    </source>
</evidence>
<dbReference type="Proteomes" id="UP000800200">
    <property type="component" value="Unassembled WGS sequence"/>
</dbReference>
<name>A0A6A6DYY3_9PEZI</name>
<dbReference type="Pfam" id="PF14022">
    <property type="entry name" value="DUF4238"/>
    <property type="match status" value="1"/>
</dbReference>
<sequence>MASLQGSQPEYHHFIPQFILENFSHKYSFSPCGSKSAPGRGKKNKKTNFYPGDPVLNIIDFKNEVPQFSESPVKRTFGFMDMCRDISNISDYYYLEKEIGKLESWVSVIIAGIRKALESGKSGISILRNERGILRKFVFLMKCWGQGFHGSFHGDESGNHNEDDKDCFKKHMQEKEYQNPVDVWFRSIKTILELKMDLKGK</sequence>
<evidence type="ECO:0000313" key="1">
    <source>
        <dbReference type="EMBL" id="KAF2184774.1"/>
    </source>
</evidence>
<reference evidence="1" key="1">
    <citation type="journal article" date="2020" name="Stud. Mycol.">
        <title>101 Dothideomycetes genomes: a test case for predicting lifestyles and emergence of pathogens.</title>
        <authorList>
            <person name="Haridas S."/>
            <person name="Albert R."/>
            <person name="Binder M."/>
            <person name="Bloem J."/>
            <person name="Labutti K."/>
            <person name="Salamov A."/>
            <person name="Andreopoulos B."/>
            <person name="Baker S."/>
            <person name="Barry K."/>
            <person name="Bills G."/>
            <person name="Bluhm B."/>
            <person name="Cannon C."/>
            <person name="Castanera R."/>
            <person name="Culley D."/>
            <person name="Daum C."/>
            <person name="Ezra D."/>
            <person name="Gonzalez J."/>
            <person name="Henrissat B."/>
            <person name="Kuo A."/>
            <person name="Liang C."/>
            <person name="Lipzen A."/>
            <person name="Lutzoni F."/>
            <person name="Magnuson J."/>
            <person name="Mondo S."/>
            <person name="Nolan M."/>
            <person name="Ohm R."/>
            <person name="Pangilinan J."/>
            <person name="Park H.-J."/>
            <person name="Ramirez L."/>
            <person name="Alfaro M."/>
            <person name="Sun H."/>
            <person name="Tritt A."/>
            <person name="Yoshinaga Y."/>
            <person name="Zwiers L.-H."/>
            <person name="Turgeon B."/>
            <person name="Goodwin S."/>
            <person name="Spatafora J."/>
            <person name="Crous P."/>
            <person name="Grigoriev I."/>
        </authorList>
    </citation>
    <scope>NUCLEOTIDE SEQUENCE</scope>
    <source>
        <strain evidence="1">CBS 207.26</strain>
    </source>
</reference>
<gene>
    <name evidence="1" type="ORF">K469DRAFT_708533</name>
</gene>